<reference evidence="1" key="1">
    <citation type="journal article" date="2019" name="bioRxiv">
        <title>The Genome of the Zebra Mussel, Dreissena polymorpha: A Resource for Invasive Species Research.</title>
        <authorList>
            <person name="McCartney M.A."/>
            <person name="Auch B."/>
            <person name="Kono T."/>
            <person name="Mallez S."/>
            <person name="Zhang Y."/>
            <person name="Obille A."/>
            <person name="Becker A."/>
            <person name="Abrahante J.E."/>
            <person name="Garbe J."/>
            <person name="Badalamenti J.P."/>
            <person name="Herman A."/>
            <person name="Mangelson H."/>
            <person name="Liachko I."/>
            <person name="Sullivan S."/>
            <person name="Sone E.D."/>
            <person name="Koren S."/>
            <person name="Silverstein K.A.T."/>
            <person name="Beckman K.B."/>
            <person name="Gohl D.M."/>
        </authorList>
    </citation>
    <scope>NUCLEOTIDE SEQUENCE</scope>
    <source>
        <strain evidence="1">Duluth1</strain>
        <tissue evidence="1">Whole animal</tissue>
    </source>
</reference>
<organism evidence="1 2">
    <name type="scientific">Dreissena polymorpha</name>
    <name type="common">Zebra mussel</name>
    <name type="synonym">Mytilus polymorpha</name>
    <dbReference type="NCBI Taxonomy" id="45954"/>
    <lineage>
        <taxon>Eukaryota</taxon>
        <taxon>Metazoa</taxon>
        <taxon>Spiralia</taxon>
        <taxon>Lophotrochozoa</taxon>
        <taxon>Mollusca</taxon>
        <taxon>Bivalvia</taxon>
        <taxon>Autobranchia</taxon>
        <taxon>Heteroconchia</taxon>
        <taxon>Euheterodonta</taxon>
        <taxon>Imparidentia</taxon>
        <taxon>Neoheterodontei</taxon>
        <taxon>Myida</taxon>
        <taxon>Dreissenoidea</taxon>
        <taxon>Dreissenidae</taxon>
        <taxon>Dreissena</taxon>
    </lineage>
</organism>
<dbReference type="Proteomes" id="UP000828390">
    <property type="component" value="Unassembled WGS sequence"/>
</dbReference>
<dbReference type="AlphaFoldDB" id="A0A9D4LB06"/>
<keyword evidence="2" id="KW-1185">Reference proteome</keyword>
<gene>
    <name evidence="1" type="ORF">DPMN_096253</name>
</gene>
<comment type="caution">
    <text evidence="1">The sequence shown here is derived from an EMBL/GenBank/DDBJ whole genome shotgun (WGS) entry which is preliminary data.</text>
</comment>
<evidence type="ECO:0000313" key="2">
    <source>
        <dbReference type="Proteomes" id="UP000828390"/>
    </source>
</evidence>
<accession>A0A9D4LB06</accession>
<sequence length="58" mass="6457">MVRLSSYISCPIKHGLYTSLVVSILLYGSDTWTLQSGHITQGTGFRTQSSMKTAPYHH</sequence>
<protein>
    <submittedName>
        <fullName evidence="1">Uncharacterized protein</fullName>
    </submittedName>
</protein>
<evidence type="ECO:0000313" key="1">
    <source>
        <dbReference type="EMBL" id="KAH3853721.1"/>
    </source>
</evidence>
<name>A0A9D4LB06_DREPO</name>
<reference evidence="1" key="2">
    <citation type="submission" date="2020-11" db="EMBL/GenBank/DDBJ databases">
        <authorList>
            <person name="McCartney M.A."/>
            <person name="Auch B."/>
            <person name="Kono T."/>
            <person name="Mallez S."/>
            <person name="Becker A."/>
            <person name="Gohl D.M."/>
            <person name="Silverstein K.A.T."/>
            <person name="Koren S."/>
            <person name="Bechman K.B."/>
            <person name="Herman A."/>
            <person name="Abrahante J.E."/>
            <person name="Garbe J."/>
        </authorList>
    </citation>
    <scope>NUCLEOTIDE SEQUENCE</scope>
    <source>
        <strain evidence="1">Duluth1</strain>
        <tissue evidence="1">Whole animal</tissue>
    </source>
</reference>
<proteinExistence type="predicted"/>
<dbReference type="EMBL" id="JAIWYP010000003">
    <property type="protein sequence ID" value="KAH3853721.1"/>
    <property type="molecule type" value="Genomic_DNA"/>
</dbReference>